<accession>A0A2A9M7W4</accession>
<dbReference type="Proteomes" id="UP000224006">
    <property type="component" value="Chromosome VI"/>
</dbReference>
<protein>
    <submittedName>
        <fullName evidence="2">Uncharacterized protein</fullName>
    </submittedName>
</protein>
<feature type="transmembrane region" description="Helical" evidence="1">
    <location>
        <begin position="82"/>
        <end position="100"/>
    </location>
</feature>
<keyword evidence="1" id="KW-0812">Transmembrane</keyword>
<dbReference type="VEuPathDB" id="ToxoDB:BESB_066110"/>
<gene>
    <name evidence="2" type="ORF">BESB_066110</name>
</gene>
<dbReference type="AlphaFoldDB" id="A0A2A9M7W4"/>
<evidence type="ECO:0000256" key="1">
    <source>
        <dbReference type="SAM" id="Phobius"/>
    </source>
</evidence>
<sequence length="101" mass="11220">MVTPYYNDGVPSMISAFWKETPTRWYVGQLFVFGGQRTIQSSGADPRLGLVIAEIGYQVILIFFALVAYLPTVGSPRKWAKLYYVAIAGMLLEVVSVAVVR</sequence>
<dbReference type="KEGG" id="bbes:BESB_066110"/>
<evidence type="ECO:0000313" key="3">
    <source>
        <dbReference type="Proteomes" id="UP000224006"/>
    </source>
</evidence>
<dbReference type="GeneID" id="40311537"/>
<dbReference type="EMBL" id="NWUJ01000006">
    <property type="protein sequence ID" value="PFH34578.1"/>
    <property type="molecule type" value="Genomic_DNA"/>
</dbReference>
<keyword evidence="1" id="KW-1133">Transmembrane helix</keyword>
<name>A0A2A9M7W4_BESBE</name>
<evidence type="ECO:0000313" key="2">
    <source>
        <dbReference type="EMBL" id="PFH34578.1"/>
    </source>
</evidence>
<comment type="caution">
    <text evidence="2">The sequence shown here is derived from an EMBL/GenBank/DDBJ whole genome shotgun (WGS) entry which is preliminary data.</text>
</comment>
<feature type="transmembrane region" description="Helical" evidence="1">
    <location>
        <begin position="48"/>
        <end position="70"/>
    </location>
</feature>
<dbReference type="RefSeq" id="XP_029218587.1">
    <property type="nucleotide sequence ID" value="XM_029365004.1"/>
</dbReference>
<reference evidence="2 3" key="1">
    <citation type="submission" date="2017-09" db="EMBL/GenBank/DDBJ databases">
        <title>Genome sequencing of Besnoitia besnoiti strain Bb-Ger1.</title>
        <authorList>
            <person name="Schares G."/>
            <person name="Venepally P."/>
            <person name="Lorenzi H.A."/>
        </authorList>
    </citation>
    <scope>NUCLEOTIDE SEQUENCE [LARGE SCALE GENOMIC DNA]</scope>
    <source>
        <strain evidence="2 3">Bb-Ger1</strain>
    </source>
</reference>
<keyword evidence="3" id="KW-1185">Reference proteome</keyword>
<organism evidence="2 3">
    <name type="scientific">Besnoitia besnoiti</name>
    <name type="common">Apicomplexan protozoan</name>
    <dbReference type="NCBI Taxonomy" id="94643"/>
    <lineage>
        <taxon>Eukaryota</taxon>
        <taxon>Sar</taxon>
        <taxon>Alveolata</taxon>
        <taxon>Apicomplexa</taxon>
        <taxon>Conoidasida</taxon>
        <taxon>Coccidia</taxon>
        <taxon>Eucoccidiorida</taxon>
        <taxon>Eimeriorina</taxon>
        <taxon>Sarcocystidae</taxon>
        <taxon>Besnoitia</taxon>
    </lineage>
</organism>
<proteinExistence type="predicted"/>
<dbReference type="OrthoDB" id="346007at2759"/>
<keyword evidence="1" id="KW-0472">Membrane</keyword>